<evidence type="ECO:0000256" key="1">
    <source>
        <dbReference type="SAM" id="SignalP"/>
    </source>
</evidence>
<dbReference type="PANTHER" id="PTHR42834:SF1">
    <property type="entry name" value="ENDONUCLEASE_EXONUCLEASE_PHOSPHATASE FAMILY PROTEIN (AFU_ORTHOLOGUE AFUA_3G09210)"/>
    <property type="match status" value="1"/>
</dbReference>
<dbReference type="Pfam" id="PF19580">
    <property type="entry name" value="Exo_endo_phos_3"/>
    <property type="match status" value="1"/>
</dbReference>
<feature type="chain" id="PRO_5045440363" description="Endonuclease/exonuclease/phosphatase domain-containing protein" evidence="1">
    <location>
        <begin position="20"/>
        <end position="363"/>
    </location>
</feature>
<keyword evidence="4" id="KW-1185">Reference proteome</keyword>
<dbReference type="PANTHER" id="PTHR42834">
    <property type="entry name" value="ENDONUCLEASE/EXONUCLEASE/PHOSPHATASE FAMILY PROTEIN (AFU_ORTHOLOGUE AFUA_3G09210)"/>
    <property type="match status" value="1"/>
</dbReference>
<evidence type="ECO:0000259" key="2">
    <source>
        <dbReference type="Pfam" id="PF19580"/>
    </source>
</evidence>
<protein>
    <recommendedName>
        <fullName evidence="2">Endonuclease/exonuclease/phosphatase domain-containing protein</fullName>
    </recommendedName>
</protein>
<sequence>MKGKYIGLIACVCILSAFAALSSSAQPGQKRSEKYFSVAFYNLENLFDTINQPKVNDEEFTPKGKNKWDTKKYQHKLHNMSKAISLIGGMGGPDILGLAEIENRYVLEDLVKMPAIADKGYGIIHYESPDPRGIDCALLYRKEMFEVVSSGIKPVVIPDEEHIKTRDLLHVEMRHEGETFHFIVGHWPSRFGGEQISLKRRMAAAVTMRQMSDSIVACSPEAKVVLMGDFNDDPVSPSIVNGLRALPSADLLKEPSDLLSPMHALYADGYGTLAHQDAWNLFDMLMINKNAVFGTASNPDGFTVYADPDKGYRAFIVNSSLLTEPDGQYKGYPSRTFVAGEYRGGYADHFPVYLYFVKGRKDR</sequence>
<keyword evidence="1" id="KW-0732">Signal</keyword>
<dbReference type="EMBL" id="JQZV01000013">
    <property type="protein sequence ID" value="KGN91949.1"/>
    <property type="molecule type" value="Genomic_DNA"/>
</dbReference>
<dbReference type="InterPro" id="IPR036691">
    <property type="entry name" value="Endo/exonu/phosph_ase_sf"/>
</dbReference>
<feature type="signal peptide" evidence="1">
    <location>
        <begin position="1"/>
        <end position="19"/>
    </location>
</feature>
<proteinExistence type="predicted"/>
<dbReference type="Gene3D" id="3.60.10.10">
    <property type="entry name" value="Endonuclease/exonuclease/phosphatase"/>
    <property type="match status" value="1"/>
</dbReference>
<gene>
    <name evidence="3" type="ORF">HQ43_07770</name>
</gene>
<accession>A0ABR4XKF0</accession>
<dbReference type="Proteomes" id="UP000030101">
    <property type="component" value="Unassembled WGS sequence"/>
</dbReference>
<name>A0ABR4XKF0_9PORP</name>
<organism evidence="3 4">
    <name type="scientific">Porphyromonas canoris</name>
    <dbReference type="NCBI Taxonomy" id="36875"/>
    <lineage>
        <taxon>Bacteria</taxon>
        <taxon>Pseudomonadati</taxon>
        <taxon>Bacteroidota</taxon>
        <taxon>Bacteroidia</taxon>
        <taxon>Bacteroidales</taxon>
        <taxon>Porphyromonadaceae</taxon>
        <taxon>Porphyromonas</taxon>
    </lineage>
</organism>
<dbReference type="SUPFAM" id="SSF56219">
    <property type="entry name" value="DNase I-like"/>
    <property type="match status" value="1"/>
</dbReference>
<evidence type="ECO:0000313" key="3">
    <source>
        <dbReference type="EMBL" id="KGN91949.1"/>
    </source>
</evidence>
<feature type="domain" description="Endonuclease/exonuclease/phosphatase" evidence="2">
    <location>
        <begin position="37"/>
        <end position="357"/>
    </location>
</feature>
<dbReference type="RefSeq" id="WP_036791681.1">
    <property type="nucleotide sequence ID" value="NZ_JQZV01000013.1"/>
</dbReference>
<reference evidence="3 4" key="1">
    <citation type="submission" date="2014-08" db="EMBL/GenBank/DDBJ databases">
        <title>Porphyromonas canoris strain:OH2762 Genome sequencing.</title>
        <authorList>
            <person name="Wallis C."/>
            <person name="Deusch O."/>
            <person name="O'Flynn C."/>
            <person name="Davis I."/>
            <person name="Jospin G."/>
            <person name="Darling A.E."/>
            <person name="Coil D.A."/>
            <person name="Alexiev A."/>
            <person name="Horsfall A."/>
            <person name="Kirkwood N."/>
            <person name="Harris S."/>
            <person name="Eisen J.A."/>
        </authorList>
    </citation>
    <scope>NUCLEOTIDE SEQUENCE [LARGE SCALE GENOMIC DNA]</scope>
    <source>
        <strain evidence="4">COT-108 OH2762</strain>
    </source>
</reference>
<comment type="caution">
    <text evidence="3">The sequence shown here is derived from an EMBL/GenBank/DDBJ whole genome shotgun (WGS) entry which is preliminary data.</text>
</comment>
<evidence type="ECO:0000313" key="4">
    <source>
        <dbReference type="Proteomes" id="UP000030101"/>
    </source>
</evidence>
<dbReference type="InterPro" id="IPR005135">
    <property type="entry name" value="Endo/exonuclease/phosphatase"/>
</dbReference>